<gene>
    <name evidence="2" type="ORF">SAMN05216174_103399</name>
</gene>
<proteinExistence type="predicted"/>
<evidence type="ECO:0000313" key="2">
    <source>
        <dbReference type="EMBL" id="SDC68162.1"/>
    </source>
</evidence>
<keyword evidence="1" id="KW-0732">Signal</keyword>
<feature type="signal peptide" evidence="1">
    <location>
        <begin position="1"/>
        <end position="30"/>
    </location>
</feature>
<accession>A0A1G6NJM3</accession>
<keyword evidence="3" id="KW-1185">Reference proteome</keyword>
<dbReference type="STRING" id="1271860.SAMN05216174_103399"/>
<name>A0A1G6NJM3_9PSEU</name>
<evidence type="ECO:0000313" key="3">
    <source>
        <dbReference type="Proteomes" id="UP000199501"/>
    </source>
</evidence>
<dbReference type="AlphaFoldDB" id="A0A1G6NJM3"/>
<evidence type="ECO:0000256" key="1">
    <source>
        <dbReference type="SAM" id="SignalP"/>
    </source>
</evidence>
<dbReference type="Pfam" id="PF10901">
    <property type="entry name" value="DUF2690"/>
    <property type="match status" value="1"/>
</dbReference>
<sequence>MRTIHQLSAITAALVASAGLLLGGAGTAGAEPATVAVDGTDPIATGCAADAITARDAYGAIGGVTRVYVELRYSPRCRTAWARVTTQNMPNCVPGADYCGGATVHRNSDGREYGCAIPGGARGCYTPQVNDSGVTSFARGHADYGANTAYATTGSY</sequence>
<protein>
    <recommendedName>
        <fullName evidence="4">DUF2690 domain-containing protein</fullName>
    </recommendedName>
</protein>
<dbReference type="Proteomes" id="UP000199501">
    <property type="component" value="Unassembled WGS sequence"/>
</dbReference>
<dbReference type="EMBL" id="FMZZ01000003">
    <property type="protein sequence ID" value="SDC68162.1"/>
    <property type="molecule type" value="Genomic_DNA"/>
</dbReference>
<dbReference type="OrthoDB" id="2863790at2"/>
<evidence type="ECO:0008006" key="4">
    <source>
        <dbReference type="Google" id="ProtNLM"/>
    </source>
</evidence>
<dbReference type="InterPro" id="IPR021224">
    <property type="entry name" value="DUF2690"/>
</dbReference>
<reference evidence="3" key="1">
    <citation type="submission" date="2016-10" db="EMBL/GenBank/DDBJ databases">
        <authorList>
            <person name="Varghese N."/>
            <person name="Submissions S."/>
        </authorList>
    </citation>
    <scope>NUCLEOTIDE SEQUENCE [LARGE SCALE GENOMIC DNA]</scope>
    <source>
        <strain evidence="3">IBRC-M 10403</strain>
    </source>
</reference>
<organism evidence="2 3">
    <name type="scientific">Actinokineospora iranica</name>
    <dbReference type="NCBI Taxonomy" id="1271860"/>
    <lineage>
        <taxon>Bacteria</taxon>
        <taxon>Bacillati</taxon>
        <taxon>Actinomycetota</taxon>
        <taxon>Actinomycetes</taxon>
        <taxon>Pseudonocardiales</taxon>
        <taxon>Pseudonocardiaceae</taxon>
        <taxon>Actinokineospora</taxon>
    </lineage>
</organism>
<dbReference type="RefSeq" id="WP_091449641.1">
    <property type="nucleotide sequence ID" value="NZ_FMZZ01000003.1"/>
</dbReference>
<feature type="chain" id="PRO_5011723795" description="DUF2690 domain-containing protein" evidence="1">
    <location>
        <begin position="31"/>
        <end position="156"/>
    </location>
</feature>